<evidence type="ECO:0000313" key="4">
    <source>
        <dbReference type="Proteomes" id="UP000515811"/>
    </source>
</evidence>
<protein>
    <submittedName>
        <fullName evidence="3">RidA family protein</fullName>
    </submittedName>
</protein>
<dbReference type="PANTHER" id="PTHR11803">
    <property type="entry name" value="2-IMINOBUTANOATE/2-IMINOPROPANOATE DEAMINASE RIDA"/>
    <property type="match status" value="1"/>
</dbReference>
<dbReference type="Pfam" id="PF01042">
    <property type="entry name" value="Ribonuc_L-PSP"/>
    <property type="match status" value="1"/>
</dbReference>
<evidence type="ECO:0000256" key="1">
    <source>
        <dbReference type="ARBA" id="ARBA00010552"/>
    </source>
</evidence>
<keyword evidence="4" id="KW-1185">Reference proteome</keyword>
<sequence>MKALYRTAALALATSFAALGAQAAEYLAHSERTQGRTYSPAVITEGGKTIWMAGVTTTTDLDGKDIRGDMEAQVRTVFALIDQTLKRAGGGMGDIVNMTVYLTDVRNGAVFQKVRSEMFAKGRYPASAQVTVSALAMPGMLVEIQATAVVGDKLVPAH</sequence>
<dbReference type="Proteomes" id="UP000515811">
    <property type="component" value="Chromosome"/>
</dbReference>
<feature type="chain" id="PRO_5028851028" evidence="2">
    <location>
        <begin position="24"/>
        <end position="158"/>
    </location>
</feature>
<dbReference type="EMBL" id="CP060714">
    <property type="protein sequence ID" value="QNN58796.1"/>
    <property type="molecule type" value="Genomic_DNA"/>
</dbReference>
<dbReference type="Gene3D" id="3.30.1330.40">
    <property type="entry name" value="RutC-like"/>
    <property type="match status" value="1"/>
</dbReference>
<accession>A0A7G9RT71</accession>
<gene>
    <name evidence="3" type="ORF">H9K76_08300</name>
</gene>
<dbReference type="GO" id="GO:0005829">
    <property type="term" value="C:cytosol"/>
    <property type="evidence" value="ECO:0007669"/>
    <property type="project" value="TreeGrafter"/>
</dbReference>
<dbReference type="KEGG" id="drg:H9K76_08300"/>
<comment type="similarity">
    <text evidence="1">Belongs to the RutC family.</text>
</comment>
<feature type="signal peptide" evidence="2">
    <location>
        <begin position="1"/>
        <end position="23"/>
    </location>
</feature>
<dbReference type="PANTHER" id="PTHR11803:SF58">
    <property type="entry name" value="PROTEIN HMF1-RELATED"/>
    <property type="match status" value="1"/>
</dbReference>
<dbReference type="InterPro" id="IPR035959">
    <property type="entry name" value="RutC-like_sf"/>
</dbReference>
<organism evidence="3 4">
    <name type="scientific">Diaphorobacter ruginosibacter</name>
    <dbReference type="NCBI Taxonomy" id="1715720"/>
    <lineage>
        <taxon>Bacteria</taxon>
        <taxon>Pseudomonadati</taxon>
        <taxon>Pseudomonadota</taxon>
        <taxon>Betaproteobacteria</taxon>
        <taxon>Burkholderiales</taxon>
        <taxon>Comamonadaceae</taxon>
        <taxon>Diaphorobacter</taxon>
    </lineage>
</organism>
<evidence type="ECO:0000313" key="3">
    <source>
        <dbReference type="EMBL" id="QNN58796.1"/>
    </source>
</evidence>
<keyword evidence="2" id="KW-0732">Signal</keyword>
<dbReference type="AlphaFoldDB" id="A0A7G9RT71"/>
<dbReference type="SUPFAM" id="SSF55298">
    <property type="entry name" value="YjgF-like"/>
    <property type="match status" value="1"/>
</dbReference>
<dbReference type="GO" id="GO:0019239">
    <property type="term" value="F:deaminase activity"/>
    <property type="evidence" value="ECO:0007669"/>
    <property type="project" value="TreeGrafter"/>
</dbReference>
<dbReference type="RefSeq" id="WP_187599475.1">
    <property type="nucleotide sequence ID" value="NZ_CP060714.1"/>
</dbReference>
<dbReference type="InterPro" id="IPR006175">
    <property type="entry name" value="YjgF/YER057c/UK114"/>
</dbReference>
<reference evidence="3 4" key="1">
    <citation type="submission" date="2020-08" db="EMBL/GenBank/DDBJ databases">
        <title>Genome sequence of Diaphorobacter ruginosibacter DSM 27467T.</title>
        <authorList>
            <person name="Hyun D.-W."/>
            <person name="Bae J.-W."/>
        </authorList>
    </citation>
    <scope>NUCLEOTIDE SEQUENCE [LARGE SCALE GENOMIC DNA]</scope>
    <source>
        <strain evidence="3 4">DSM 27467</strain>
    </source>
</reference>
<evidence type="ECO:0000256" key="2">
    <source>
        <dbReference type="SAM" id="SignalP"/>
    </source>
</evidence>
<name>A0A7G9RT71_9BURK</name>
<dbReference type="CDD" id="cd00448">
    <property type="entry name" value="YjgF_YER057c_UK114_family"/>
    <property type="match status" value="1"/>
</dbReference>
<proteinExistence type="inferred from homology"/>